<sequence>MSAHLSEAATIKDIGTALYVGLRISLKSTALIVALPFVFCTCISLLVSGRKLGLVRLWFGYAVIGGLTLLFFARIPYYEEFHMAFNQFLFNTFRDDVQALFVTLIQQYDLVPRLLAATVISIGLGYVLKRWLRIGTFVLPRYNRRWMRWAFRTGLVGGVCFFVMFTRFGGSLTYAHDVSWENAGVTKDDLLNEAILDDVQALYRAYAMHERLQASTGVAIDVDKMNDYGEYLAGHTVKTTLIDDYLKKTAQGAKLAKPRHVFLIVAESYANWPLLPEYKELNLADGLKNIIASDDAAYVPAFLPNGMGTIAGINGIVTGFPEVNLYLNYQAETYKEFYVSSLAVQMKKMGYRTCFWYAGPDSWERIKDFTLAQGFDEFHAYGDFESKAGNVWGCDDKYLFNAVGSSIDPDLPTFHVVLTVSNHAPYTVDLEQEGFDPVRISGGLPERVRNDQDMLAKLGHFWYADKMLAEFVHTMRGQYPDSLFVITGDHADRFNIEASPGLYKRYAVPFVVYGKGVTKELFPSNAAGSHINITPTIVELIAPKGFEYYAVGNSLTNGSTIGFNYGFWITDHSIAEIGDGAKIEVFGSGNQARLPYKTVISQHIDAARAVSWWRVKNGKYIQ</sequence>
<feature type="transmembrane region" description="Helical" evidence="6">
    <location>
        <begin position="28"/>
        <end position="47"/>
    </location>
</feature>
<accession>A0A644U877</accession>
<dbReference type="InterPro" id="IPR017850">
    <property type="entry name" value="Alkaline_phosphatase_core_sf"/>
</dbReference>
<evidence type="ECO:0000259" key="7">
    <source>
        <dbReference type="Pfam" id="PF00884"/>
    </source>
</evidence>
<dbReference type="EMBL" id="VSSQ01000085">
    <property type="protein sequence ID" value="MPL75130.1"/>
    <property type="molecule type" value="Genomic_DNA"/>
</dbReference>
<evidence type="ECO:0000256" key="5">
    <source>
        <dbReference type="ARBA" id="ARBA00023136"/>
    </source>
</evidence>
<feature type="transmembrane region" description="Helical" evidence="6">
    <location>
        <begin position="110"/>
        <end position="128"/>
    </location>
</feature>
<protein>
    <recommendedName>
        <fullName evidence="7">Sulfatase N-terminal domain-containing protein</fullName>
    </recommendedName>
</protein>
<proteinExistence type="predicted"/>
<evidence type="ECO:0000256" key="2">
    <source>
        <dbReference type="ARBA" id="ARBA00022475"/>
    </source>
</evidence>
<dbReference type="AlphaFoldDB" id="A0A644U877"/>
<dbReference type="InterPro" id="IPR000917">
    <property type="entry name" value="Sulfatase_N"/>
</dbReference>
<gene>
    <name evidence="8" type="ORF">SDC9_20951</name>
</gene>
<comment type="subcellular location">
    <subcellularLocation>
        <location evidence="1">Cell membrane</location>
        <topology evidence="1">Multi-pass membrane protein</topology>
    </subcellularLocation>
</comment>
<keyword evidence="4 6" id="KW-1133">Transmembrane helix</keyword>
<name>A0A644U877_9ZZZZ</name>
<feature type="transmembrane region" description="Helical" evidence="6">
    <location>
        <begin position="54"/>
        <end position="73"/>
    </location>
</feature>
<dbReference type="Pfam" id="PF00884">
    <property type="entry name" value="Sulfatase"/>
    <property type="match status" value="1"/>
</dbReference>
<evidence type="ECO:0000256" key="3">
    <source>
        <dbReference type="ARBA" id="ARBA00022692"/>
    </source>
</evidence>
<reference evidence="8" key="1">
    <citation type="submission" date="2019-08" db="EMBL/GenBank/DDBJ databases">
        <authorList>
            <person name="Kucharzyk K."/>
            <person name="Murdoch R.W."/>
            <person name="Higgins S."/>
            <person name="Loffler F."/>
        </authorList>
    </citation>
    <scope>NUCLEOTIDE SEQUENCE</scope>
</reference>
<dbReference type="CDD" id="cd16015">
    <property type="entry name" value="LTA_synthase"/>
    <property type="match status" value="1"/>
</dbReference>
<dbReference type="GO" id="GO:0005886">
    <property type="term" value="C:plasma membrane"/>
    <property type="evidence" value="ECO:0007669"/>
    <property type="project" value="UniProtKB-SubCell"/>
</dbReference>
<dbReference type="PANTHER" id="PTHR47371">
    <property type="entry name" value="LIPOTEICHOIC ACID SYNTHASE"/>
    <property type="match status" value="1"/>
</dbReference>
<evidence type="ECO:0000256" key="4">
    <source>
        <dbReference type="ARBA" id="ARBA00022989"/>
    </source>
</evidence>
<keyword evidence="2" id="KW-1003">Cell membrane</keyword>
<evidence type="ECO:0000256" key="1">
    <source>
        <dbReference type="ARBA" id="ARBA00004651"/>
    </source>
</evidence>
<comment type="caution">
    <text evidence="8">The sequence shown here is derived from an EMBL/GenBank/DDBJ whole genome shotgun (WGS) entry which is preliminary data.</text>
</comment>
<evidence type="ECO:0000256" key="6">
    <source>
        <dbReference type="SAM" id="Phobius"/>
    </source>
</evidence>
<feature type="transmembrane region" description="Helical" evidence="6">
    <location>
        <begin position="149"/>
        <end position="169"/>
    </location>
</feature>
<organism evidence="8">
    <name type="scientific">bioreactor metagenome</name>
    <dbReference type="NCBI Taxonomy" id="1076179"/>
    <lineage>
        <taxon>unclassified sequences</taxon>
        <taxon>metagenomes</taxon>
        <taxon>ecological metagenomes</taxon>
    </lineage>
</organism>
<dbReference type="PANTHER" id="PTHR47371:SF3">
    <property type="entry name" value="PHOSPHOGLYCEROL TRANSFERASE I"/>
    <property type="match status" value="1"/>
</dbReference>
<feature type="domain" description="Sulfatase N-terminal" evidence="7">
    <location>
        <begin position="304"/>
        <end position="540"/>
    </location>
</feature>
<evidence type="ECO:0000313" key="8">
    <source>
        <dbReference type="EMBL" id="MPL75130.1"/>
    </source>
</evidence>
<keyword evidence="3 6" id="KW-0812">Transmembrane</keyword>
<keyword evidence="5 6" id="KW-0472">Membrane</keyword>
<dbReference type="SUPFAM" id="SSF53649">
    <property type="entry name" value="Alkaline phosphatase-like"/>
    <property type="match status" value="1"/>
</dbReference>
<dbReference type="InterPro" id="IPR050448">
    <property type="entry name" value="OpgB/LTA_synthase_biosynth"/>
</dbReference>
<dbReference type="Gene3D" id="3.40.720.10">
    <property type="entry name" value="Alkaline Phosphatase, subunit A"/>
    <property type="match status" value="1"/>
</dbReference>